<evidence type="ECO:0000256" key="9">
    <source>
        <dbReference type="HAMAP-Rule" id="MF_01463"/>
    </source>
</evidence>
<dbReference type="InterPro" id="IPR022646">
    <property type="entry name" value="SecD/SecF_CS"/>
</dbReference>
<comment type="caution">
    <text evidence="13">The sequence shown here is derived from an EMBL/GenBank/DDBJ whole genome shotgun (WGS) entry which is preliminary data.</text>
</comment>
<dbReference type="Gene3D" id="1.20.1640.10">
    <property type="entry name" value="Multidrug efflux transporter AcrB transmembrane domain"/>
    <property type="match status" value="1"/>
</dbReference>
<dbReference type="NCBIfam" id="TIGR01129">
    <property type="entry name" value="secD"/>
    <property type="match status" value="1"/>
</dbReference>
<keyword evidence="7 9" id="KW-0811">Translocation</keyword>
<accession>A0A4R8M866</accession>
<keyword evidence="2 9" id="KW-0813">Transport</keyword>
<feature type="domain" description="Protein export membrane protein SecD/SecF C-terminal" evidence="10">
    <location>
        <begin position="281"/>
        <end position="450"/>
    </location>
</feature>
<dbReference type="Pfam" id="PF21760">
    <property type="entry name" value="SecD_1st"/>
    <property type="match status" value="1"/>
</dbReference>
<dbReference type="SUPFAM" id="SSF82866">
    <property type="entry name" value="Multidrug efflux transporter AcrB transmembrane domain"/>
    <property type="match status" value="1"/>
</dbReference>
<dbReference type="InterPro" id="IPR055344">
    <property type="entry name" value="SecD_SecF_C_bact"/>
</dbReference>
<comment type="caution">
    <text evidence="9">Lacks conserved residue(s) required for the propagation of feature annotation.</text>
</comment>
<dbReference type="InterPro" id="IPR054384">
    <property type="entry name" value="SecDF_P1_head"/>
</dbReference>
<comment type="function">
    <text evidence="9">Part of the Sec protein translocase complex. Interacts with the SecYEG preprotein conducting channel. SecDF uses the proton motive force (PMF) to complete protein translocation after the ATP-dependent function of SecA.</text>
</comment>
<feature type="transmembrane region" description="Helical" evidence="9">
    <location>
        <begin position="301"/>
        <end position="320"/>
    </location>
</feature>
<dbReference type="GO" id="GO:0006605">
    <property type="term" value="P:protein targeting"/>
    <property type="evidence" value="ECO:0007669"/>
    <property type="project" value="UniProtKB-UniRule"/>
</dbReference>
<sequence>MLRRDRWRLGLVAIVVVAALVTVFPISGKINLGLDLKGGAHIVLQAKESEDSKVTEDSIERLLAVLRNRVDQYGVAEPVIQREGRDRVIVDLPGIQDPDAALELIGKTAELEFRSVVEATATVPPGPQRPNYDSDEEFRRAETRWNEARSQIEAGRETLAKRSGEIAGSRVSRDDEGRYYLLGPVLVGGKDLVDAKTQYDNLGRAVVALTFSSEGAKLFDRATADNVGRQIAIVLDGVVISAPVVQERITGGNAQISGRFSPAEASRLSIMLRAGALPIAVEVIENRSVGPSLGEDSINSGIRAGLIGASLVFLFMLLYYRTLGIAADAALAVAILLIFAGLISLKATLTLPGIAGIVLTIGMAVDGNVLIYERMKEETRAGKTPLAAIDAGFKKALATILDSNITTLIAAAVLFYFGSGPVRGFAVTLSIGIVASVFCNVLVTRALLQHFMGGRGAAGSMLHRS</sequence>
<dbReference type="PANTHER" id="PTHR30081">
    <property type="entry name" value="PROTEIN-EXPORT MEMBRANE PROTEIN SEC"/>
    <property type="match status" value="1"/>
</dbReference>
<dbReference type="InterPro" id="IPR022813">
    <property type="entry name" value="SecD/SecF_arch_bac"/>
</dbReference>
<keyword evidence="4 9" id="KW-0812">Transmembrane</keyword>
<evidence type="ECO:0000256" key="4">
    <source>
        <dbReference type="ARBA" id="ARBA00022692"/>
    </source>
</evidence>
<dbReference type="OrthoDB" id="9805019at2"/>
<feature type="domain" description="Protein translocase subunit SecDF P1" evidence="11">
    <location>
        <begin position="59"/>
        <end position="116"/>
    </location>
</feature>
<evidence type="ECO:0000256" key="8">
    <source>
        <dbReference type="ARBA" id="ARBA00023136"/>
    </source>
</evidence>
<dbReference type="FunFam" id="1.20.1640.10:FF:000004">
    <property type="entry name" value="Protein translocase subunit SecD"/>
    <property type="match status" value="1"/>
</dbReference>
<dbReference type="GO" id="GO:0005886">
    <property type="term" value="C:plasma membrane"/>
    <property type="evidence" value="ECO:0007669"/>
    <property type="project" value="UniProtKB-SubCell"/>
</dbReference>
<evidence type="ECO:0000259" key="12">
    <source>
        <dbReference type="Pfam" id="PF22599"/>
    </source>
</evidence>
<dbReference type="PRINTS" id="PR00702">
    <property type="entry name" value="ACRIFLAVINRP"/>
</dbReference>
<dbReference type="Proteomes" id="UP000295066">
    <property type="component" value="Unassembled WGS sequence"/>
</dbReference>
<feature type="transmembrane region" description="Helical" evidence="9">
    <location>
        <begin position="351"/>
        <end position="372"/>
    </location>
</feature>
<dbReference type="GO" id="GO:0015450">
    <property type="term" value="F:protein-transporting ATPase activity"/>
    <property type="evidence" value="ECO:0007669"/>
    <property type="project" value="InterPro"/>
</dbReference>
<feature type="transmembrane region" description="Helical" evidence="9">
    <location>
        <begin position="325"/>
        <end position="345"/>
    </location>
</feature>
<dbReference type="Pfam" id="PF22599">
    <property type="entry name" value="SecDF_P1_head"/>
    <property type="match status" value="1"/>
</dbReference>
<evidence type="ECO:0000259" key="11">
    <source>
        <dbReference type="Pfam" id="PF21760"/>
    </source>
</evidence>
<dbReference type="RefSeq" id="WP_133957678.1">
    <property type="nucleotide sequence ID" value="NZ_SORI01000009.1"/>
</dbReference>
<name>A0A4R8M866_9BACT</name>
<evidence type="ECO:0000256" key="6">
    <source>
        <dbReference type="ARBA" id="ARBA00022989"/>
    </source>
</evidence>
<dbReference type="GO" id="GO:0043952">
    <property type="term" value="P:protein transport by the Sec complex"/>
    <property type="evidence" value="ECO:0007669"/>
    <property type="project" value="UniProtKB-UniRule"/>
</dbReference>
<dbReference type="InterPro" id="IPR048631">
    <property type="entry name" value="SecD_1st"/>
</dbReference>
<dbReference type="InterPro" id="IPR005791">
    <property type="entry name" value="SecD"/>
</dbReference>
<dbReference type="AlphaFoldDB" id="A0A4R8M866"/>
<keyword evidence="14" id="KW-1185">Reference proteome</keyword>
<dbReference type="Pfam" id="PF07549">
    <property type="entry name" value="Sec_GG"/>
    <property type="match status" value="1"/>
</dbReference>
<comment type="similarity">
    <text evidence="9">Belongs to the SecD/SecF family. SecD subfamily.</text>
</comment>
<dbReference type="InterPro" id="IPR001036">
    <property type="entry name" value="Acrflvin-R"/>
</dbReference>
<reference evidence="13 14" key="1">
    <citation type="submission" date="2019-03" db="EMBL/GenBank/DDBJ databases">
        <title>Genomic Encyclopedia of Type Strains, Phase IV (KMG-IV): sequencing the most valuable type-strain genomes for metagenomic binning, comparative biology and taxonomic classification.</title>
        <authorList>
            <person name="Goeker M."/>
        </authorList>
    </citation>
    <scope>NUCLEOTIDE SEQUENCE [LARGE SCALE GENOMIC DNA]</scope>
    <source>
        <strain evidence="13 14">DSM 25964</strain>
    </source>
</reference>
<feature type="domain" description="SecDF P1 head subdomain" evidence="12">
    <location>
        <begin position="174"/>
        <end position="279"/>
    </location>
</feature>
<evidence type="ECO:0000256" key="1">
    <source>
        <dbReference type="ARBA" id="ARBA00004651"/>
    </source>
</evidence>
<evidence type="ECO:0000256" key="5">
    <source>
        <dbReference type="ARBA" id="ARBA00022927"/>
    </source>
</evidence>
<comment type="subcellular location">
    <subcellularLocation>
        <location evidence="1 9">Cell membrane</location>
        <topology evidence="1 9">Multi-pass membrane protein</topology>
    </subcellularLocation>
</comment>
<dbReference type="Pfam" id="PF02355">
    <property type="entry name" value="SecD_SecF_C"/>
    <property type="match status" value="1"/>
</dbReference>
<dbReference type="EMBL" id="SORI01000009">
    <property type="protein sequence ID" value="TDY60217.1"/>
    <property type="molecule type" value="Genomic_DNA"/>
</dbReference>
<comment type="subunit">
    <text evidence="9">Forms a complex with SecF. Part of the essential Sec protein translocation apparatus which comprises SecA, SecYEG and auxiliary proteins SecDF. Other proteins may also be involved.</text>
</comment>
<keyword evidence="5 9" id="KW-0653">Protein transport</keyword>
<dbReference type="NCBIfam" id="TIGR00916">
    <property type="entry name" value="2A0604s01"/>
    <property type="match status" value="1"/>
</dbReference>
<evidence type="ECO:0000256" key="3">
    <source>
        <dbReference type="ARBA" id="ARBA00022475"/>
    </source>
</evidence>
<dbReference type="Gene3D" id="3.30.70.3400">
    <property type="match status" value="1"/>
</dbReference>
<evidence type="ECO:0000313" key="14">
    <source>
        <dbReference type="Proteomes" id="UP000295066"/>
    </source>
</evidence>
<dbReference type="Gene3D" id="3.30.1360.200">
    <property type="match status" value="1"/>
</dbReference>
<evidence type="ECO:0000256" key="2">
    <source>
        <dbReference type="ARBA" id="ARBA00022448"/>
    </source>
</evidence>
<organism evidence="13 14">
    <name type="scientific">Aminivibrio pyruvatiphilus</name>
    <dbReference type="NCBI Taxonomy" id="1005740"/>
    <lineage>
        <taxon>Bacteria</taxon>
        <taxon>Thermotogati</taxon>
        <taxon>Synergistota</taxon>
        <taxon>Synergistia</taxon>
        <taxon>Synergistales</taxon>
        <taxon>Aminobacteriaceae</taxon>
        <taxon>Aminivibrio</taxon>
    </lineage>
</organism>
<protein>
    <recommendedName>
        <fullName evidence="9">Protein translocase subunit SecD</fullName>
    </recommendedName>
</protein>
<evidence type="ECO:0000259" key="10">
    <source>
        <dbReference type="Pfam" id="PF02355"/>
    </source>
</evidence>
<keyword evidence="3 9" id="KW-1003">Cell membrane</keyword>
<dbReference type="PANTHER" id="PTHR30081:SF1">
    <property type="entry name" value="PROTEIN TRANSLOCASE SUBUNIT SECD"/>
    <property type="match status" value="1"/>
</dbReference>
<dbReference type="GO" id="GO:0065002">
    <property type="term" value="P:intracellular protein transmembrane transport"/>
    <property type="evidence" value="ECO:0007669"/>
    <property type="project" value="UniProtKB-UniRule"/>
</dbReference>
<gene>
    <name evidence="9" type="primary">secD</name>
    <name evidence="13" type="ORF">C8D99_10973</name>
</gene>
<dbReference type="InterPro" id="IPR048634">
    <property type="entry name" value="SecD_SecF_C"/>
</dbReference>
<evidence type="ECO:0000313" key="13">
    <source>
        <dbReference type="EMBL" id="TDY60217.1"/>
    </source>
</evidence>
<keyword evidence="8 9" id="KW-0472">Membrane</keyword>
<feature type="transmembrane region" description="Helical" evidence="9">
    <location>
        <begin position="393"/>
        <end position="418"/>
    </location>
</feature>
<dbReference type="HAMAP" id="MF_01463_B">
    <property type="entry name" value="SecD_B"/>
    <property type="match status" value="1"/>
</dbReference>
<feature type="transmembrane region" description="Helical" evidence="9">
    <location>
        <begin position="424"/>
        <end position="443"/>
    </location>
</feature>
<proteinExistence type="inferred from homology"/>
<evidence type="ECO:0000256" key="7">
    <source>
        <dbReference type="ARBA" id="ARBA00023010"/>
    </source>
</evidence>
<keyword evidence="6 9" id="KW-1133">Transmembrane helix</keyword>